<accession>F2UNU1</accession>
<dbReference type="SUPFAM" id="SSF46938">
    <property type="entry name" value="CRAL/TRIO N-terminal domain"/>
    <property type="match status" value="1"/>
</dbReference>
<dbReference type="InterPro" id="IPR011074">
    <property type="entry name" value="CRAL/TRIO_N_dom"/>
</dbReference>
<feature type="domain" description="CRAL/TRIO N-terminal" evidence="2">
    <location>
        <begin position="153"/>
        <end position="178"/>
    </location>
</feature>
<feature type="compositionally biased region" description="Basic and acidic residues" evidence="1">
    <location>
        <begin position="37"/>
        <end position="46"/>
    </location>
</feature>
<dbReference type="OrthoDB" id="1434354at2759"/>
<dbReference type="RefSeq" id="XP_004989067.1">
    <property type="nucleotide sequence ID" value="XM_004989010.1"/>
</dbReference>
<feature type="compositionally biased region" description="Acidic residues" evidence="1">
    <location>
        <begin position="338"/>
        <end position="349"/>
    </location>
</feature>
<evidence type="ECO:0000256" key="1">
    <source>
        <dbReference type="SAM" id="MobiDB-lite"/>
    </source>
</evidence>
<dbReference type="PANTHER" id="PTHR23324:SF83">
    <property type="entry name" value="SEC14-LIKE PROTEIN 2"/>
    <property type="match status" value="1"/>
</dbReference>
<organism evidence="4">
    <name type="scientific">Salpingoeca rosetta (strain ATCC 50818 / BSB-021)</name>
    <dbReference type="NCBI Taxonomy" id="946362"/>
    <lineage>
        <taxon>Eukaryota</taxon>
        <taxon>Choanoflagellata</taxon>
        <taxon>Craspedida</taxon>
        <taxon>Salpingoecidae</taxon>
        <taxon>Salpingoeca</taxon>
    </lineage>
</organism>
<reference evidence="3" key="1">
    <citation type="submission" date="2009-08" db="EMBL/GenBank/DDBJ databases">
        <title>Annotation of Salpingoeca rosetta.</title>
        <authorList>
            <consortium name="The Broad Institute Genome Sequencing Platform"/>
            <person name="Russ C."/>
            <person name="Cuomo C."/>
            <person name="Burger G."/>
            <person name="Gray M.W."/>
            <person name="Holland P.W.H."/>
            <person name="King N."/>
            <person name="Lang F.B.F."/>
            <person name="Roger A.J."/>
            <person name="Ruiz-Trillo I."/>
            <person name="Young S.K."/>
            <person name="Zeng Q."/>
            <person name="Gargeya S."/>
            <person name="Alvarado L."/>
            <person name="Berlin A."/>
            <person name="Chapman S.B."/>
            <person name="Chen Z."/>
            <person name="Freedman E."/>
            <person name="Gellesch M."/>
            <person name="Goldberg J."/>
            <person name="Griggs A."/>
            <person name="Gujja S."/>
            <person name="Heilman E."/>
            <person name="Heiman D."/>
            <person name="Howarth C."/>
            <person name="Mehta T."/>
            <person name="Neiman D."/>
            <person name="Pearson M."/>
            <person name="Roberts A."/>
            <person name="Saif S."/>
            <person name="Shea T."/>
            <person name="Shenoy N."/>
            <person name="Sisk P."/>
            <person name="Stolte C."/>
            <person name="Sykes S."/>
            <person name="White J."/>
            <person name="Yandava C."/>
            <person name="Haas B."/>
            <person name="Nusbaum C."/>
            <person name="Birren B."/>
        </authorList>
    </citation>
    <scope>NUCLEOTIDE SEQUENCE [LARGE SCALE GENOMIC DNA]</scope>
    <source>
        <strain evidence="3">ATCC 50818</strain>
    </source>
</reference>
<evidence type="ECO:0000259" key="2">
    <source>
        <dbReference type="SMART" id="SM01100"/>
    </source>
</evidence>
<feature type="compositionally biased region" description="Low complexity" evidence="1">
    <location>
        <begin position="47"/>
        <end position="78"/>
    </location>
</feature>
<feature type="compositionally biased region" description="Polar residues" evidence="1">
    <location>
        <begin position="381"/>
        <end position="390"/>
    </location>
</feature>
<feature type="compositionally biased region" description="Basic and acidic residues" evidence="1">
    <location>
        <begin position="327"/>
        <end position="337"/>
    </location>
</feature>
<sequence>MDWASEDAHLRERLTALVQLRERMGVSPLPKEVVQALEERGRRAEQQQEQQQQEQQQQEGQQQPSQQAGVAGAVGRQGRAPDDEEGGLEADEANKLTKALCDQVACALREPPQISTKGDMDMTLLRQHEDVQYIHGCSCPESMAHMLRFSTSDNYDLARFLRARNYDVDKAEAMLRGFLKWREEEHVRTCLLRPDPIELLWQCHSPADHYGHDRIGRPIVIERIGVVRLHKLLRLIEREDFMTRHSRLMEMVMASVRCARRKYGAHVTQHVVIMDLKDLSFRPHPASIPLFRQSIDMDQLPEEYGGTSTRPFPRQQPLPSDWTPPPLEERRHPHVPADEEEQREEDDADGLGATRARDDGPGAGEGNETQHMQAEAEASVDNGSSKRSNSNIGTRIATHCGHCGVGRDNGGCDCDTVNKGKVRKVSTADRNPDSAFNYNHADNGCEHNDDNNGTDEEADVQQHTRVLQLLQRLATTPIDMEHTHV</sequence>
<dbReference type="EMBL" id="GL832985">
    <property type="protein sequence ID" value="EGD79296.1"/>
    <property type="molecule type" value="Genomic_DNA"/>
</dbReference>
<dbReference type="InterPro" id="IPR036865">
    <property type="entry name" value="CRAL-TRIO_dom_sf"/>
</dbReference>
<dbReference type="PANTHER" id="PTHR23324">
    <property type="entry name" value="SEC14 RELATED PROTEIN"/>
    <property type="match status" value="1"/>
</dbReference>
<dbReference type="STRING" id="946362.F2UNU1"/>
<protein>
    <recommendedName>
        <fullName evidence="2">CRAL/TRIO N-terminal domain-containing protein</fullName>
    </recommendedName>
</protein>
<dbReference type="Gene3D" id="3.40.525.10">
    <property type="entry name" value="CRAL-TRIO lipid binding domain"/>
    <property type="match status" value="1"/>
</dbReference>
<dbReference type="GeneID" id="16069609"/>
<dbReference type="eggNOG" id="KOG1471">
    <property type="taxonomic scope" value="Eukaryota"/>
</dbReference>
<dbReference type="GO" id="GO:0005737">
    <property type="term" value="C:cytoplasm"/>
    <property type="evidence" value="ECO:0007669"/>
    <property type="project" value="TreeGrafter"/>
</dbReference>
<dbReference type="InterPro" id="IPR036273">
    <property type="entry name" value="CRAL/TRIO_N_dom_sf"/>
</dbReference>
<name>F2UNU1_SALR5</name>
<feature type="region of interest" description="Disordered" evidence="1">
    <location>
        <begin position="429"/>
        <end position="461"/>
    </location>
</feature>
<dbReference type="InterPro" id="IPR051064">
    <property type="entry name" value="SEC14/CRAL-TRIO_domain"/>
</dbReference>
<dbReference type="SMART" id="SM01100">
    <property type="entry name" value="CRAL_TRIO_N"/>
    <property type="match status" value="1"/>
</dbReference>
<dbReference type="KEGG" id="sre:PTSG_09712"/>
<proteinExistence type="predicted"/>
<feature type="region of interest" description="Disordered" evidence="1">
    <location>
        <begin position="21"/>
        <end position="87"/>
    </location>
</feature>
<dbReference type="InterPro" id="IPR001251">
    <property type="entry name" value="CRAL-TRIO_dom"/>
</dbReference>
<feature type="region of interest" description="Disordered" evidence="1">
    <location>
        <begin position="301"/>
        <end position="390"/>
    </location>
</feature>
<evidence type="ECO:0000313" key="4">
    <source>
        <dbReference type="Proteomes" id="UP000007799"/>
    </source>
</evidence>
<dbReference type="Proteomes" id="UP000007799">
    <property type="component" value="Unassembled WGS sequence"/>
</dbReference>
<dbReference type="SUPFAM" id="SSF52087">
    <property type="entry name" value="CRAL/TRIO domain"/>
    <property type="match status" value="1"/>
</dbReference>
<dbReference type="InParanoid" id="F2UNU1"/>
<evidence type="ECO:0000313" key="3">
    <source>
        <dbReference type="EMBL" id="EGD79296.1"/>
    </source>
</evidence>
<dbReference type="CDD" id="cd00170">
    <property type="entry name" value="SEC14"/>
    <property type="match status" value="1"/>
</dbReference>
<keyword evidence="4" id="KW-1185">Reference proteome</keyword>
<dbReference type="AlphaFoldDB" id="F2UNU1"/>
<gene>
    <name evidence="3" type="ORF">PTSG_09712</name>
</gene>